<reference evidence="1" key="1">
    <citation type="submission" date="2013-12" db="EMBL/GenBank/DDBJ databases">
        <authorList>
            <person name="Omoto C.K."/>
            <person name="Sibley D."/>
            <person name="Venepally P."/>
            <person name="Hadjithomas M."/>
            <person name="Karamycheva S."/>
            <person name="Brunk B."/>
            <person name="Roos D."/>
            <person name="Caler E."/>
            <person name="Lorenzi H."/>
        </authorList>
    </citation>
    <scope>NUCLEOTIDE SEQUENCE</scope>
</reference>
<sequence>HRSPVLENLRQELVQLRHVHRPRRRHGHVVRHAPTLHFVPSPVGNAPLHLKRFLRPQHHSRHLAAARTYCRHLRHTIIQPRL</sequence>
<dbReference type="VEuPathDB" id="CryptoDB:GNI_154200"/>
<feature type="non-terminal residue" evidence="1">
    <location>
        <position position="1"/>
    </location>
</feature>
<feature type="non-terminal residue" evidence="1">
    <location>
        <position position="82"/>
    </location>
</feature>
<comment type="caution">
    <text evidence="1">The sequence shown here is derived from an EMBL/GenBank/DDBJ whole genome shotgun (WGS) entry which is preliminary data.</text>
</comment>
<accession>A0A023AZ91</accession>
<evidence type="ECO:0000313" key="1">
    <source>
        <dbReference type="EMBL" id="EZG44007.1"/>
    </source>
</evidence>
<name>A0A023AZ91_GRENI</name>
<dbReference type="RefSeq" id="XP_011132849.1">
    <property type="nucleotide sequence ID" value="XM_011134547.1"/>
</dbReference>
<dbReference type="GeneID" id="22915342"/>
<gene>
    <name evidence="1" type="ORF">GNI_154200</name>
</gene>
<keyword evidence="2" id="KW-1185">Reference proteome</keyword>
<dbReference type="AlphaFoldDB" id="A0A023AZ91"/>
<protein>
    <submittedName>
        <fullName evidence="1">Uncharacterized protein</fullName>
    </submittedName>
</protein>
<organism evidence="1 2">
    <name type="scientific">Gregarina niphandrodes</name>
    <name type="common">Septate eugregarine</name>
    <dbReference type="NCBI Taxonomy" id="110365"/>
    <lineage>
        <taxon>Eukaryota</taxon>
        <taxon>Sar</taxon>
        <taxon>Alveolata</taxon>
        <taxon>Apicomplexa</taxon>
        <taxon>Conoidasida</taxon>
        <taxon>Gregarinasina</taxon>
        <taxon>Eugregarinorida</taxon>
        <taxon>Gregarinidae</taxon>
        <taxon>Gregarina</taxon>
    </lineage>
</organism>
<dbReference type="EMBL" id="AFNH02001151">
    <property type="protein sequence ID" value="EZG44007.1"/>
    <property type="molecule type" value="Genomic_DNA"/>
</dbReference>
<proteinExistence type="predicted"/>
<dbReference type="Proteomes" id="UP000019763">
    <property type="component" value="Unassembled WGS sequence"/>
</dbReference>
<evidence type="ECO:0000313" key="2">
    <source>
        <dbReference type="Proteomes" id="UP000019763"/>
    </source>
</evidence>